<dbReference type="OrthoDB" id="432685at2759"/>
<keyword evidence="3" id="KW-0472">Membrane</keyword>
<feature type="region of interest" description="Disordered" evidence="2">
    <location>
        <begin position="1"/>
        <end position="39"/>
    </location>
</feature>
<evidence type="ECO:0000256" key="1">
    <source>
        <dbReference type="SAM" id="Coils"/>
    </source>
</evidence>
<feature type="compositionally biased region" description="Polar residues" evidence="2">
    <location>
        <begin position="342"/>
        <end position="360"/>
    </location>
</feature>
<feature type="compositionally biased region" description="Polar residues" evidence="2">
    <location>
        <begin position="1"/>
        <end position="28"/>
    </location>
</feature>
<proteinExistence type="predicted"/>
<dbReference type="EMBL" id="JAAAHW010001023">
    <property type="protein sequence ID" value="KAF9997308.1"/>
    <property type="molecule type" value="Genomic_DNA"/>
</dbReference>
<keyword evidence="3" id="KW-0812">Transmembrane</keyword>
<organism evidence="4 5">
    <name type="scientific">Modicella reniformis</name>
    <dbReference type="NCBI Taxonomy" id="1440133"/>
    <lineage>
        <taxon>Eukaryota</taxon>
        <taxon>Fungi</taxon>
        <taxon>Fungi incertae sedis</taxon>
        <taxon>Mucoromycota</taxon>
        <taxon>Mortierellomycotina</taxon>
        <taxon>Mortierellomycetes</taxon>
        <taxon>Mortierellales</taxon>
        <taxon>Mortierellaceae</taxon>
        <taxon>Modicella</taxon>
    </lineage>
</organism>
<dbReference type="AlphaFoldDB" id="A0A9P6MG48"/>
<keyword evidence="1" id="KW-0175">Coiled coil</keyword>
<dbReference type="Proteomes" id="UP000749646">
    <property type="component" value="Unassembled WGS sequence"/>
</dbReference>
<comment type="caution">
    <text evidence="4">The sequence shown here is derived from an EMBL/GenBank/DDBJ whole genome shotgun (WGS) entry which is preliminary data.</text>
</comment>
<feature type="coiled-coil region" evidence="1">
    <location>
        <begin position="65"/>
        <end position="220"/>
    </location>
</feature>
<accession>A0A9P6MG48</accession>
<feature type="region of interest" description="Disordered" evidence="2">
    <location>
        <begin position="332"/>
        <end position="361"/>
    </location>
</feature>
<name>A0A9P6MG48_9FUNG</name>
<evidence type="ECO:0000313" key="5">
    <source>
        <dbReference type="Proteomes" id="UP000749646"/>
    </source>
</evidence>
<reference evidence="4" key="1">
    <citation type="journal article" date="2020" name="Fungal Divers.">
        <title>Resolving the Mortierellaceae phylogeny through synthesis of multi-gene phylogenetics and phylogenomics.</title>
        <authorList>
            <person name="Vandepol N."/>
            <person name="Liber J."/>
            <person name="Desiro A."/>
            <person name="Na H."/>
            <person name="Kennedy M."/>
            <person name="Barry K."/>
            <person name="Grigoriev I.V."/>
            <person name="Miller A.N."/>
            <person name="O'Donnell K."/>
            <person name="Stajich J.E."/>
            <person name="Bonito G."/>
        </authorList>
    </citation>
    <scope>NUCLEOTIDE SEQUENCE</scope>
    <source>
        <strain evidence="4">MES-2147</strain>
    </source>
</reference>
<keyword evidence="3" id="KW-1133">Transmembrane helix</keyword>
<evidence type="ECO:0000256" key="2">
    <source>
        <dbReference type="SAM" id="MobiDB-lite"/>
    </source>
</evidence>
<keyword evidence="5" id="KW-1185">Reference proteome</keyword>
<gene>
    <name evidence="4" type="ORF">BGZ65_007114</name>
</gene>
<evidence type="ECO:0000256" key="3">
    <source>
        <dbReference type="SAM" id="Phobius"/>
    </source>
</evidence>
<evidence type="ECO:0000313" key="4">
    <source>
        <dbReference type="EMBL" id="KAF9997308.1"/>
    </source>
</evidence>
<protein>
    <submittedName>
        <fullName evidence="4">Uncharacterized protein</fullName>
    </submittedName>
</protein>
<feature type="transmembrane region" description="Helical" evidence="3">
    <location>
        <begin position="481"/>
        <end position="503"/>
    </location>
</feature>
<sequence length="561" mass="62853">MDLHTTLQSGSYGTHSGDSSPSSPTPNTGDPRLWAGGNYNNMSIREQSRTEYEGYGLESDSRTAYQALQRKHKETELLLERQDRALEQAQDALMNQNETEALRRNVRELHRQISEFNAQITEMTRQIEVNEQVNSTQKSTAAVWKKQKDELEKENTLVKDDLRRKEEELDRIINRLESDEAGKRRIMVEQQENGHLREQLAREIAEKEEIARKLELVRDENLRLAELAELNAGLGSESDTTEGRAYNLTLDGNVNNQGRKTLMSELASADPIFGADLEQTEGYAASQHFDTLSSESKRVLQLLQESSVLKKQLKRSSMFDLSQRFKEGGLESAQIEEIKEPVQNSPSSTANQGEGSNSTAAMIKQKADDVDCALPQGLQILEDKEALLNDKLEAQKQLIDALFKLEESETPLGTSGVVTEGVIRQNADLANLQKTERARRRKPQQSRVLSQQDVIGLLNPGANTQSTAVSKKDSKRMIANATLLSMYTIVGYVLGLVTSVFLVDNAQTGPFNYGRYLSYDAMQDPVANDVNGGPNRFKVFEVLVYWLQNLVWQGDAAQVPT</sequence>